<dbReference type="PANTHER" id="PTHR46401:SF2">
    <property type="entry name" value="GLYCOSYLTRANSFERASE WBBK-RELATED"/>
    <property type="match status" value="1"/>
</dbReference>
<organism evidence="4 5">
    <name type="scientific">Dyadobacter luticola</name>
    <dbReference type="NCBI Taxonomy" id="1979387"/>
    <lineage>
        <taxon>Bacteria</taxon>
        <taxon>Pseudomonadati</taxon>
        <taxon>Bacteroidota</taxon>
        <taxon>Cytophagia</taxon>
        <taxon>Cytophagales</taxon>
        <taxon>Spirosomataceae</taxon>
        <taxon>Dyadobacter</taxon>
    </lineage>
</organism>
<dbReference type="Pfam" id="PF00534">
    <property type="entry name" value="Glycos_transf_1"/>
    <property type="match status" value="1"/>
</dbReference>
<evidence type="ECO:0000259" key="3">
    <source>
        <dbReference type="Pfam" id="PF13439"/>
    </source>
</evidence>
<dbReference type="GO" id="GO:0016757">
    <property type="term" value="F:glycosyltransferase activity"/>
    <property type="evidence" value="ECO:0007669"/>
    <property type="project" value="InterPro"/>
</dbReference>
<dbReference type="Proteomes" id="UP000306402">
    <property type="component" value="Unassembled WGS sequence"/>
</dbReference>
<dbReference type="EMBL" id="VCEJ01000005">
    <property type="protein sequence ID" value="TLU99014.1"/>
    <property type="molecule type" value="Genomic_DNA"/>
</dbReference>
<evidence type="ECO:0000259" key="2">
    <source>
        <dbReference type="Pfam" id="PF00534"/>
    </source>
</evidence>
<accession>A0A5R9KSC8</accession>
<name>A0A5R9KSC8_9BACT</name>
<dbReference type="OrthoDB" id="9801609at2"/>
<dbReference type="CDD" id="cd03809">
    <property type="entry name" value="GT4_MtfB-like"/>
    <property type="match status" value="1"/>
</dbReference>
<evidence type="ECO:0000256" key="1">
    <source>
        <dbReference type="ARBA" id="ARBA00022679"/>
    </source>
</evidence>
<keyword evidence="5" id="KW-1185">Reference proteome</keyword>
<comment type="caution">
    <text evidence="4">The sequence shown here is derived from an EMBL/GenBank/DDBJ whole genome shotgun (WGS) entry which is preliminary data.</text>
</comment>
<dbReference type="RefSeq" id="WP_138367305.1">
    <property type="nucleotide sequence ID" value="NZ_VCEJ01000005.1"/>
</dbReference>
<sequence>MRIGFDAKRAFANKTGLGNYSRFILNALNTFEKKHDYLAFTPKNNQNLFPDFPKNAIRFPENFLDKKLSAYWRYASITSQLKSEKIDVFHGLSNELPQGLGRANIKSVVTIHDLIFERLPQHYKPIDRLIYRHKFKSACQHSDTVIAVSEQTKRDLIELYQIENDKIKVIYQDCSPVFKQQIDISERQKILDHYQINTPYILSVGTLEERKNQHRLVEAFAGLKSHDFKLILVGKTTPYIQKIRNSIQKYKLENQVLILENVPTAHLPALYQSAEIAAYISIYEGFGIPILEALHSGTPVLSAKGSCLEEAGGPGGLYADPFKTEDISSQLQKLVTDVSLRKSLVDAGQVHIQQFAGSNIARQLVNLYQQIS</sequence>
<dbReference type="GO" id="GO:0009103">
    <property type="term" value="P:lipopolysaccharide biosynthetic process"/>
    <property type="evidence" value="ECO:0007669"/>
    <property type="project" value="TreeGrafter"/>
</dbReference>
<dbReference type="PANTHER" id="PTHR46401">
    <property type="entry name" value="GLYCOSYLTRANSFERASE WBBK-RELATED"/>
    <property type="match status" value="1"/>
</dbReference>
<dbReference type="Pfam" id="PF13439">
    <property type="entry name" value="Glyco_transf_4"/>
    <property type="match status" value="1"/>
</dbReference>
<evidence type="ECO:0000313" key="5">
    <source>
        <dbReference type="Proteomes" id="UP000306402"/>
    </source>
</evidence>
<dbReference type="SUPFAM" id="SSF53756">
    <property type="entry name" value="UDP-Glycosyltransferase/glycogen phosphorylase"/>
    <property type="match status" value="1"/>
</dbReference>
<dbReference type="Gene3D" id="3.40.50.2000">
    <property type="entry name" value="Glycogen Phosphorylase B"/>
    <property type="match status" value="2"/>
</dbReference>
<feature type="domain" description="Glycosyltransferase subfamily 4-like N-terminal" evidence="3">
    <location>
        <begin position="22"/>
        <end position="171"/>
    </location>
</feature>
<proteinExistence type="predicted"/>
<reference evidence="4 5" key="1">
    <citation type="submission" date="2019-05" db="EMBL/GenBank/DDBJ databases">
        <authorList>
            <person name="Qu J.-H."/>
        </authorList>
    </citation>
    <scope>NUCLEOTIDE SEQUENCE [LARGE SCALE GENOMIC DNA]</scope>
    <source>
        <strain evidence="4 5">T17</strain>
    </source>
</reference>
<protein>
    <submittedName>
        <fullName evidence="4">Glycosyltransferase family 4 protein</fullName>
    </submittedName>
</protein>
<dbReference type="AlphaFoldDB" id="A0A5R9KSC8"/>
<keyword evidence="1 4" id="KW-0808">Transferase</keyword>
<dbReference type="InterPro" id="IPR028098">
    <property type="entry name" value="Glyco_trans_4-like_N"/>
</dbReference>
<feature type="domain" description="Glycosyl transferase family 1" evidence="2">
    <location>
        <begin position="197"/>
        <end position="349"/>
    </location>
</feature>
<evidence type="ECO:0000313" key="4">
    <source>
        <dbReference type="EMBL" id="TLU99014.1"/>
    </source>
</evidence>
<dbReference type="InterPro" id="IPR001296">
    <property type="entry name" value="Glyco_trans_1"/>
</dbReference>
<gene>
    <name evidence="4" type="ORF">FEN17_20750</name>
</gene>